<dbReference type="SUPFAM" id="SSF53927">
    <property type="entry name" value="Cytidine deaminase-like"/>
    <property type="match status" value="1"/>
</dbReference>
<evidence type="ECO:0000313" key="2">
    <source>
        <dbReference type="EMBL" id="KAF2151070.1"/>
    </source>
</evidence>
<dbReference type="Gene3D" id="3.40.140.10">
    <property type="entry name" value="Cytidine Deaminase, domain 2"/>
    <property type="match status" value="1"/>
</dbReference>
<comment type="caution">
    <text evidence="2">The sequence shown here is derived from an EMBL/GenBank/DDBJ whole genome shotgun (WGS) entry which is preliminary data.</text>
</comment>
<organism evidence="2 3">
    <name type="scientific">Myriangium duriaei CBS 260.36</name>
    <dbReference type="NCBI Taxonomy" id="1168546"/>
    <lineage>
        <taxon>Eukaryota</taxon>
        <taxon>Fungi</taxon>
        <taxon>Dikarya</taxon>
        <taxon>Ascomycota</taxon>
        <taxon>Pezizomycotina</taxon>
        <taxon>Dothideomycetes</taxon>
        <taxon>Dothideomycetidae</taxon>
        <taxon>Myriangiales</taxon>
        <taxon>Myriangiaceae</taxon>
        <taxon>Myriangium</taxon>
    </lineage>
</organism>
<feature type="non-terminal residue" evidence="2">
    <location>
        <position position="1"/>
    </location>
</feature>
<protein>
    <recommendedName>
        <fullName evidence="1">CMP/dCMP-type deaminase domain-containing protein</fullName>
    </recommendedName>
</protein>
<evidence type="ECO:0000313" key="3">
    <source>
        <dbReference type="Proteomes" id="UP000799439"/>
    </source>
</evidence>
<dbReference type="Proteomes" id="UP000799439">
    <property type="component" value="Unassembled WGS sequence"/>
</dbReference>
<dbReference type="OrthoDB" id="252265at2759"/>
<dbReference type="InterPro" id="IPR002125">
    <property type="entry name" value="CMP_dCMP_dom"/>
</dbReference>
<name>A0A9P4IYZ9_9PEZI</name>
<dbReference type="Pfam" id="PF18785">
    <property type="entry name" value="Inv-AAD"/>
    <property type="match status" value="1"/>
</dbReference>
<reference evidence="2" key="1">
    <citation type="journal article" date="2020" name="Stud. Mycol.">
        <title>101 Dothideomycetes genomes: a test case for predicting lifestyles and emergence of pathogens.</title>
        <authorList>
            <person name="Haridas S."/>
            <person name="Albert R."/>
            <person name="Binder M."/>
            <person name="Bloem J."/>
            <person name="Labutti K."/>
            <person name="Salamov A."/>
            <person name="Andreopoulos B."/>
            <person name="Baker S."/>
            <person name="Barry K."/>
            <person name="Bills G."/>
            <person name="Bluhm B."/>
            <person name="Cannon C."/>
            <person name="Castanera R."/>
            <person name="Culley D."/>
            <person name="Daum C."/>
            <person name="Ezra D."/>
            <person name="Gonzalez J."/>
            <person name="Henrissat B."/>
            <person name="Kuo A."/>
            <person name="Liang C."/>
            <person name="Lipzen A."/>
            <person name="Lutzoni F."/>
            <person name="Magnuson J."/>
            <person name="Mondo S."/>
            <person name="Nolan M."/>
            <person name="Ohm R."/>
            <person name="Pangilinan J."/>
            <person name="Park H.-J."/>
            <person name="Ramirez L."/>
            <person name="Alfaro M."/>
            <person name="Sun H."/>
            <person name="Tritt A."/>
            <person name="Yoshinaga Y."/>
            <person name="Zwiers L.-H."/>
            <person name="Turgeon B."/>
            <person name="Goodwin S."/>
            <person name="Spatafora J."/>
            <person name="Crous P."/>
            <person name="Grigoriev I."/>
        </authorList>
    </citation>
    <scope>NUCLEOTIDE SEQUENCE</scope>
    <source>
        <strain evidence="2">CBS 260.36</strain>
    </source>
</reference>
<dbReference type="EMBL" id="ML996088">
    <property type="protein sequence ID" value="KAF2151070.1"/>
    <property type="molecule type" value="Genomic_DNA"/>
</dbReference>
<feature type="domain" description="CMP/dCMP-type deaminase" evidence="1">
    <location>
        <begin position="15"/>
        <end position="159"/>
    </location>
</feature>
<dbReference type="GO" id="GO:0003824">
    <property type="term" value="F:catalytic activity"/>
    <property type="evidence" value="ECO:0007669"/>
    <property type="project" value="InterPro"/>
</dbReference>
<dbReference type="PROSITE" id="PS51747">
    <property type="entry name" value="CYT_DCMP_DEAMINASES_2"/>
    <property type="match status" value="1"/>
</dbReference>
<dbReference type="AlphaFoldDB" id="A0A9P4IYZ9"/>
<evidence type="ECO:0000259" key="1">
    <source>
        <dbReference type="PROSITE" id="PS51747"/>
    </source>
</evidence>
<accession>A0A9P4IYZ9</accession>
<proteinExistence type="predicted"/>
<keyword evidence="3" id="KW-1185">Reference proteome</keyword>
<gene>
    <name evidence="2" type="ORF">K461DRAFT_166234</name>
</gene>
<dbReference type="InterPro" id="IPR016193">
    <property type="entry name" value="Cytidine_deaminase-like"/>
</dbReference>
<sequence length="178" mass="19794">MIIIRSLFLSSTPMDPHEDYIRLALTEARKSPPKPSNFCIGAVLVSPSQPEPVLTRASRSSWRITRTRNTAVCLRSRHGMLSLRKNLGDVLPDHCVIYTTMEPCALRLSGNPPCVDRILNTCKRDPGIRKVYVGVLEPENFVGVYTGRKKLENAGIEVVRVTGMEEEILQVATAGHVK</sequence>
<dbReference type="GO" id="GO:0006139">
    <property type="term" value="P:nucleobase-containing compound metabolic process"/>
    <property type="evidence" value="ECO:0007669"/>
    <property type="project" value="UniProtKB-ARBA"/>
</dbReference>